<dbReference type="SUPFAM" id="SSF53098">
    <property type="entry name" value="Ribonuclease H-like"/>
    <property type="match status" value="1"/>
</dbReference>
<dbReference type="PROSITE" id="PS50994">
    <property type="entry name" value="INTEGRASE"/>
    <property type="match status" value="1"/>
</dbReference>
<dbReference type="GO" id="GO:0003676">
    <property type="term" value="F:nucleic acid binding"/>
    <property type="evidence" value="ECO:0007669"/>
    <property type="project" value="InterPro"/>
</dbReference>
<proteinExistence type="predicted"/>
<dbReference type="InterPro" id="IPR040676">
    <property type="entry name" value="DUF5641"/>
</dbReference>
<reference evidence="2 3" key="1">
    <citation type="submission" date="2016-03" db="EMBL/GenBank/DDBJ databases">
        <title>Cyphomyrmex costatus WGS genome.</title>
        <authorList>
            <person name="Nygaard S."/>
            <person name="Hu H."/>
            <person name="Boomsma J."/>
            <person name="Zhang G."/>
        </authorList>
    </citation>
    <scope>NUCLEOTIDE SEQUENCE [LARGE SCALE GENOMIC DNA]</scope>
    <source>
        <strain evidence="2">MS0001</strain>
        <tissue evidence="2">Whole body</tissue>
    </source>
</reference>
<dbReference type="InterPro" id="IPR012337">
    <property type="entry name" value="RNaseH-like_sf"/>
</dbReference>
<dbReference type="PANTHER" id="PTHR47331">
    <property type="entry name" value="PHD-TYPE DOMAIN-CONTAINING PROTEIN"/>
    <property type="match status" value="1"/>
</dbReference>
<sequence length="621" mass="71128">MGHSTSTQTDLQTKFGLMDFIGIHINQTVFWCDSTIVLHWLNTPPHLLKTFVANRVVSVRKFTGTHQWRHVGSASNPADAISRGQTPRDFIRNRTWFAGPSWLSEDEHQWPNKIIRVIEIPELKRNTCLIAIQTDLNIFLKFSSYQRLLRIVAYCLRFLPANKHRGLPCAEEIGNAEMLVLKLLQAIRFSDEIKQLNMGVLKKSKFISLNPFLDEHGLIRVGGRLRKSALSFDQKHPILLPNRHRLTDLIIRGIHENHYHAGIQTTLYTLRQKFWLPDGRNQVRKIIRSCVNCHRFDAGAVNHKMGDLPAVRIRPAAPFTNVGIDFCGPFFIKERKFRNRTSIKVYVCVFICMSIKAVHLEVVSDLTSEGFLAALRRFVARRGLPEHIYSDNGTNFKGANNQLKELYALINSEEHRGLINKFASERRIIWHFIPPSAPHFGGLWESTVKVFKHHFKRVVGNSLFTFEELNTFTIEVEGIVNSRPITSISSDPNDLLVLSPAHYLIGKSITTLPDHDLSTVPVNRLSTWQHICKVRQDFWARWSLEYLNELQSNKWTKDKPDFSQGDVVLIKDKALPCTRWALGRVTMLHPGDDGIVRVATVKTAAGEIKRSVRFLCPLPNE</sequence>
<dbReference type="Pfam" id="PF18701">
    <property type="entry name" value="DUF5641"/>
    <property type="match status" value="1"/>
</dbReference>
<dbReference type="STRING" id="456900.A0A151ILS3"/>
<organism evidence="2 3">
    <name type="scientific">Cyphomyrmex costatus</name>
    <dbReference type="NCBI Taxonomy" id="456900"/>
    <lineage>
        <taxon>Eukaryota</taxon>
        <taxon>Metazoa</taxon>
        <taxon>Ecdysozoa</taxon>
        <taxon>Arthropoda</taxon>
        <taxon>Hexapoda</taxon>
        <taxon>Insecta</taxon>
        <taxon>Pterygota</taxon>
        <taxon>Neoptera</taxon>
        <taxon>Endopterygota</taxon>
        <taxon>Hymenoptera</taxon>
        <taxon>Apocrita</taxon>
        <taxon>Aculeata</taxon>
        <taxon>Formicoidea</taxon>
        <taxon>Formicidae</taxon>
        <taxon>Myrmicinae</taxon>
        <taxon>Cyphomyrmex</taxon>
    </lineage>
</organism>
<keyword evidence="3" id="KW-1185">Reference proteome</keyword>
<name>A0A151ILS3_9HYME</name>
<protein>
    <recommendedName>
        <fullName evidence="1">Integrase catalytic domain-containing protein</fullName>
    </recommendedName>
</protein>
<dbReference type="InterPro" id="IPR001584">
    <property type="entry name" value="Integrase_cat-core"/>
</dbReference>
<accession>A0A151ILS3</accession>
<evidence type="ECO:0000259" key="1">
    <source>
        <dbReference type="PROSITE" id="PS50994"/>
    </source>
</evidence>
<dbReference type="EMBL" id="KQ977096">
    <property type="protein sequence ID" value="KYN05838.1"/>
    <property type="molecule type" value="Genomic_DNA"/>
</dbReference>
<evidence type="ECO:0000313" key="3">
    <source>
        <dbReference type="Proteomes" id="UP000078542"/>
    </source>
</evidence>
<dbReference type="GO" id="GO:0015074">
    <property type="term" value="P:DNA integration"/>
    <property type="evidence" value="ECO:0007669"/>
    <property type="project" value="InterPro"/>
</dbReference>
<dbReference type="Pfam" id="PF17921">
    <property type="entry name" value="Integrase_H2C2"/>
    <property type="match status" value="1"/>
</dbReference>
<evidence type="ECO:0000313" key="2">
    <source>
        <dbReference type="EMBL" id="KYN05838.1"/>
    </source>
</evidence>
<dbReference type="InterPro" id="IPR036397">
    <property type="entry name" value="RNaseH_sf"/>
</dbReference>
<gene>
    <name evidence="2" type="ORF">ALC62_03227</name>
</gene>
<feature type="domain" description="Integrase catalytic" evidence="1">
    <location>
        <begin position="314"/>
        <end position="508"/>
    </location>
</feature>
<dbReference type="AlphaFoldDB" id="A0A151ILS3"/>
<dbReference type="Proteomes" id="UP000078542">
    <property type="component" value="Unassembled WGS sequence"/>
</dbReference>
<dbReference type="Gene3D" id="1.10.340.70">
    <property type="match status" value="1"/>
</dbReference>
<dbReference type="InterPro" id="IPR041588">
    <property type="entry name" value="Integrase_H2C2"/>
</dbReference>
<dbReference type="Gene3D" id="3.30.420.10">
    <property type="entry name" value="Ribonuclease H-like superfamily/Ribonuclease H"/>
    <property type="match status" value="1"/>
</dbReference>